<evidence type="ECO:0000256" key="1">
    <source>
        <dbReference type="SAM" id="MobiDB-lite"/>
    </source>
</evidence>
<dbReference type="InterPro" id="IPR003870">
    <property type="entry name" value="DUF222"/>
</dbReference>
<feature type="domain" description="HNH nuclease" evidence="2">
    <location>
        <begin position="385"/>
        <end position="437"/>
    </location>
</feature>
<dbReference type="AlphaFoldDB" id="A0AAW5RXD4"/>
<gene>
    <name evidence="3" type="ORF">H7I91_00660</name>
</gene>
<evidence type="ECO:0000313" key="3">
    <source>
        <dbReference type="EMBL" id="MCV6987827.1"/>
    </source>
</evidence>
<feature type="compositionally biased region" description="Basic and acidic residues" evidence="1">
    <location>
        <begin position="473"/>
        <end position="483"/>
    </location>
</feature>
<name>A0AAW5RXD4_MYCBC</name>
<dbReference type="CDD" id="cd00085">
    <property type="entry name" value="HNHc"/>
    <property type="match status" value="1"/>
</dbReference>
<reference evidence="3" key="1">
    <citation type="submission" date="2020-07" db="EMBL/GenBank/DDBJ databases">
        <authorList>
            <person name="Pettersson B.M.F."/>
            <person name="Behra P.R.K."/>
            <person name="Ramesh M."/>
            <person name="Das S."/>
            <person name="Dasgupta S."/>
            <person name="Kirsebom L.A."/>
        </authorList>
    </citation>
    <scope>NUCLEOTIDE SEQUENCE</scope>
    <source>
        <strain evidence="3">DSM 45439</strain>
    </source>
</reference>
<feature type="region of interest" description="Disordered" evidence="1">
    <location>
        <begin position="450"/>
        <end position="502"/>
    </location>
</feature>
<keyword evidence="3" id="KW-0255">Endonuclease</keyword>
<dbReference type="SMART" id="SM00507">
    <property type="entry name" value="HNHc"/>
    <property type="match status" value="1"/>
</dbReference>
<sequence>MSSGGIIDRDAISAAFDALDAALDGVAALGFDGLTPRECLALLGRCEKARRRLPVAEHQLINLVARQASPAELGGRLSHAIAEATLISRAEAARRVHTAADLGPRVGLTGEPLPPVLAATAAAQRAGSLGPEQVAVIRKFCHQLPGWIDQATRERAETDLAREGTRYRPEQLAALAGTLADCLNPDGLYRDEDRARRRSLTLGNQHADGMSELRGWLSPELRATLEAVLAKLAAPGMCNPLDESPCVEGTPSQTAIEGDARSAAQRNHDGLLAGLRALLASGNLGQHNGLPASIIVTTTLADLETAAGKGLTGGGTLLPISDVIRLSRHAHHYLAIFDHGKALALYHTKRLASPAQRIVLYANLAIFDHGKALALYHTKRLASPAQRIVLYAKDRGCTAPGCTVPGYYAEVHHCTDYATCHTTDINDLTFACGPHHRLLQPGAWTTHKNAKGETQWLPPPHLDRNQPRTNTFHHPEKLLRGEYGEDEVDGEQEADQGDDHAA</sequence>
<dbReference type="EMBL" id="JACKTG010000006">
    <property type="protein sequence ID" value="MCV6987827.1"/>
    <property type="molecule type" value="Genomic_DNA"/>
</dbReference>
<feature type="compositionally biased region" description="Acidic residues" evidence="1">
    <location>
        <begin position="484"/>
        <end position="496"/>
    </location>
</feature>
<keyword evidence="3" id="KW-0378">Hydrolase</keyword>
<keyword evidence="3" id="KW-0540">Nuclease</keyword>
<accession>A0AAW5RXD4</accession>
<dbReference type="GO" id="GO:0004519">
    <property type="term" value="F:endonuclease activity"/>
    <property type="evidence" value="ECO:0007669"/>
    <property type="project" value="UniProtKB-KW"/>
</dbReference>
<dbReference type="InterPro" id="IPR003615">
    <property type="entry name" value="HNH_nuc"/>
</dbReference>
<protein>
    <submittedName>
        <fullName evidence="3">HNH endonuclease</fullName>
    </submittedName>
</protein>
<dbReference type="Proteomes" id="UP001207588">
    <property type="component" value="Unassembled WGS sequence"/>
</dbReference>
<proteinExistence type="predicted"/>
<evidence type="ECO:0000313" key="4">
    <source>
        <dbReference type="Proteomes" id="UP001207588"/>
    </source>
</evidence>
<dbReference type="Pfam" id="PF02720">
    <property type="entry name" value="DUF222"/>
    <property type="match status" value="1"/>
</dbReference>
<evidence type="ECO:0000259" key="2">
    <source>
        <dbReference type="SMART" id="SM00507"/>
    </source>
</evidence>
<comment type="caution">
    <text evidence="3">The sequence shown here is derived from an EMBL/GenBank/DDBJ whole genome shotgun (WGS) entry which is preliminary data.</text>
</comment>
<reference evidence="3" key="2">
    <citation type="journal article" date="2022" name="BMC Genomics">
        <title>Comparative genome analysis of mycobacteria focusing on tRNA and non-coding RNA.</title>
        <authorList>
            <person name="Behra P.R.K."/>
            <person name="Pettersson B.M.F."/>
            <person name="Ramesh M."/>
            <person name="Das S."/>
            <person name="Dasgupta S."/>
            <person name="Kirsebom L.A."/>
        </authorList>
    </citation>
    <scope>NUCLEOTIDE SEQUENCE</scope>
    <source>
        <strain evidence="3">DSM 45439</strain>
    </source>
</reference>
<dbReference type="RefSeq" id="WP_264002965.1">
    <property type="nucleotide sequence ID" value="NZ_JACKTG010000006.1"/>
</dbReference>
<organism evidence="3 4">
    <name type="scientific">Mycobacterium bouchedurhonense</name>
    <dbReference type="NCBI Taxonomy" id="701041"/>
    <lineage>
        <taxon>Bacteria</taxon>
        <taxon>Bacillati</taxon>
        <taxon>Actinomycetota</taxon>
        <taxon>Actinomycetes</taxon>
        <taxon>Mycobacteriales</taxon>
        <taxon>Mycobacteriaceae</taxon>
        <taxon>Mycobacterium</taxon>
        <taxon>Mycobacterium avium complex (MAC)</taxon>
    </lineage>
</organism>